<sequence>MFKLSEDQEERARRLHKESIVFDAHCDTILSVIDGERSLGEKSEKGHIDIPRLKSGGVKAQVFAVFVRPEWYHDAVHSTMKGISIFKKQIEQNSEDVCFAGAAGDIKKAAENGKIAALLSIEGGEALQGDIHMLKIYRELGVSSLVLTWNHRNAIADGAQDLRSGGGLSDFGVEVVKEMERLDMVVDIAHISPKGFWDVLDVAQKPFIISHSLPRKFMDIPRNLDDGQIKAVAEKGGVIGATFYFSSYGGQQGSIENILDVIDYFVNIAGVEHVGIGSDFDGYDGNVNGLESCEKMINLTRGLVYRGYSDEDIAKILGKNFIRVFEKNVLCDCDGLAPDRSARRSKACSFAPQGYAGNSASCLNAGRHASVHAAPAPLVSSLRTSLASLYGAFGRHESPALKFLHPYQFSLWKTSRKEFCHAFWRPYFHF</sequence>
<dbReference type="EMBL" id="CP033169">
    <property type="protein sequence ID" value="AYO31069.1"/>
    <property type="molecule type" value="Genomic_DNA"/>
</dbReference>
<dbReference type="GO" id="GO:0006508">
    <property type="term" value="P:proteolysis"/>
    <property type="evidence" value="ECO:0007669"/>
    <property type="project" value="InterPro"/>
</dbReference>
<dbReference type="InterPro" id="IPR008257">
    <property type="entry name" value="Pept_M19"/>
</dbReference>
<dbReference type="Pfam" id="PF01244">
    <property type="entry name" value="Peptidase_M19"/>
    <property type="match status" value="1"/>
</dbReference>
<keyword evidence="2" id="KW-1185">Reference proteome</keyword>
<protein>
    <submittedName>
        <fullName evidence="1">Membrane dipeptidase</fullName>
    </submittedName>
</protein>
<dbReference type="Proteomes" id="UP000280960">
    <property type="component" value="Chromosome"/>
</dbReference>
<dbReference type="PANTHER" id="PTHR10443:SF12">
    <property type="entry name" value="DIPEPTIDASE"/>
    <property type="match status" value="1"/>
</dbReference>
<dbReference type="InterPro" id="IPR032466">
    <property type="entry name" value="Metal_Hydrolase"/>
</dbReference>
<dbReference type="PANTHER" id="PTHR10443">
    <property type="entry name" value="MICROSOMAL DIPEPTIDASE"/>
    <property type="match status" value="1"/>
</dbReference>
<accession>A0A3G2R6N4</accession>
<dbReference type="GO" id="GO:0070573">
    <property type="term" value="F:metallodipeptidase activity"/>
    <property type="evidence" value="ECO:0007669"/>
    <property type="project" value="InterPro"/>
</dbReference>
<name>A0A3G2R6N4_9FIRM</name>
<dbReference type="SUPFAM" id="SSF51556">
    <property type="entry name" value="Metallo-dependent hydrolases"/>
    <property type="match status" value="1"/>
</dbReference>
<dbReference type="RefSeq" id="WP_122015001.1">
    <property type="nucleotide sequence ID" value="NZ_CP033169.1"/>
</dbReference>
<dbReference type="Gene3D" id="3.20.20.140">
    <property type="entry name" value="Metal-dependent hydrolases"/>
    <property type="match status" value="1"/>
</dbReference>
<reference evidence="1 2" key="1">
    <citation type="submission" date="2018-10" db="EMBL/GenBank/DDBJ databases">
        <authorList>
            <person name="Zhang X."/>
        </authorList>
    </citation>
    <scope>NUCLEOTIDE SEQUENCE [LARGE SCALE GENOMIC DNA]</scope>
    <source>
        <strain evidence="1 2">SK-G1</strain>
    </source>
</reference>
<evidence type="ECO:0000313" key="1">
    <source>
        <dbReference type="EMBL" id="AYO31069.1"/>
    </source>
</evidence>
<gene>
    <name evidence="1" type="ORF">D2962_11060</name>
</gene>
<proteinExistence type="predicted"/>
<dbReference type="CDD" id="cd01301">
    <property type="entry name" value="rDP_like"/>
    <property type="match status" value="1"/>
</dbReference>
<dbReference type="KEGG" id="bacg:D2962_11060"/>
<dbReference type="PROSITE" id="PS51365">
    <property type="entry name" value="RENAL_DIPEPTIDASE_2"/>
    <property type="match status" value="1"/>
</dbReference>
<evidence type="ECO:0000313" key="2">
    <source>
        <dbReference type="Proteomes" id="UP000280960"/>
    </source>
</evidence>
<dbReference type="AlphaFoldDB" id="A0A3G2R6N4"/>
<organism evidence="1 2">
    <name type="scientific">Biomaibacter acetigenes</name>
    <dbReference type="NCBI Taxonomy" id="2316383"/>
    <lineage>
        <taxon>Bacteria</taxon>
        <taxon>Bacillati</taxon>
        <taxon>Bacillota</taxon>
        <taxon>Clostridia</taxon>
        <taxon>Thermosediminibacterales</taxon>
        <taxon>Tepidanaerobacteraceae</taxon>
        <taxon>Biomaibacter</taxon>
    </lineage>
</organism>